<dbReference type="Proteomes" id="UP000555546">
    <property type="component" value="Unassembled WGS sequence"/>
</dbReference>
<feature type="compositionally biased region" description="Basic and acidic residues" evidence="2">
    <location>
        <begin position="148"/>
        <end position="160"/>
    </location>
</feature>
<organism evidence="3 4">
    <name type="scientific">Brucella daejeonensis</name>
    <dbReference type="NCBI Taxonomy" id="659015"/>
    <lineage>
        <taxon>Bacteria</taxon>
        <taxon>Pseudomonadati</taxon>
        <taxon>Pseudomonadota</taxon>
        <taxon>Alphaproteobacteria</taxon>
        <taxon>Hyphomicrobiales</taxon>
        <taxon>Brucellaceae</taxon>
        <taxon>Brucella/Ochrobactrum group</taxon>
        <taxon>Brucella</taxon>
    </lineage>
</organism>
<sequence length="160" mass="17579">MSKKSTIVVAFSNGGIIPARILEKPKDVSVLPHEPIEVPKVYGDHLIFDRIAYDFVEAEKRKKADAASAAKHAEAARSDTEALEALNEQIARLVSENERLTADLDEADKALADERDRLGKELEAERNNVAMLTEQLAEATKPPVQEQETLKMDGDGGKSK</sequence>
<reference evidence="3 4" key="1">
    <citation type="submission" date="2020-08" db="EMBL/GenBank/DDBJ databases">
        <title>Genomic Encyclopedia of Type Strains, Phase IV (KMG-IV): sequencing the most valuable type-strain genomes for metagenomic binning, comparative biology and taxonomic classification.</title>
        <authorList>
            <person name="Goeker M."/>
        </authorList>
    </citation>
    <scope>NUCLEOTIDE SEQUENCE [LARGE SCALE GENOMIC DNA]</scope>
    <source>
        <strain evidence="3 4">DSM 26944</strain>
    </source>
</reference>
<evidence type="ECO:0000313" key="3">
    <source>
        <dbReference type="EMBL" id="MBB5703600.1"/>
    </source>
</evidence>
<keyword evidence="4" id="KW-1185">Reference proteome</keyword>
<accession>A0A7W9AZQ8</accession>
<evidence type="ECO:0000256" key="2">
    <source>
        <dbReference type="SAM" id="MobiDB-lite"/>
    </source>
</evidence>
<feature type="region of interest" description="Disordered" evidence="2">
    <location>
        <begin position="136"/>
        <end position="160"/>
    </location>
</feature>
<protein>
    <submittedName>
        <fullName evidence="3">Septal ring factor EnvC (AmiA/AmiB activator)</fullName>
    </submittedName>
</protein>
<keyword evidence="1" id="KW-0175">Coiled coil</keyword>
<dbReference type="RefSeq" id="WP_183655565.1">
    <property type="nucleotide sequence ID" value="NZ_JACIJG010000015.1"/>
</dbReference>
<dbReference type="EMBL" id="JACIJG010000015">
    <property type="protein sequence ID" value="MBB5703600.1"/>
    <property type="molecule type" value="Genomic_DNA"/>
</dbReference>
<name>A0A7W9AZQ8_9HYPH</name>
<feature type="coiled-coil region" evidence="1">
    <location>
        <begin position="76"/>
        <end position="135"/>
    </location>
</feature>
<comment type="caution">
    <text evidence="3">The sequence shown here is derived from an EMBL/GenBank/DDBJ whole genome shotgun (WGS) entry which is preliminary data.</text>
</comment>
<gene>
    <name evidence="3" type="ORF">FHS76_003507</name>
</gene>
<proteinExistence type="predicted"/>
<evidence type="ECO:0000313" key="4">
    <source>
        <dbReference type="Proteomes" id="UP000555546"/>
    </source>
</evidence>
<evidence type="ECO:0000256" key="1">
    <source>
        <dbReference type="SAM" id="Coils"/>
    </source>
</evidence>
<dbReference type="AlphaFoldDB" id="A0A7W9AZQ8"/>